<dbReference type="InterPro" id="IPR058543">
    <property type="entry name" value="Beta-prop_RSE1/DDB1/CPSF1_2nd"/>
</dbReference>
<gene>
    <name evidence="6" type="ORF">BDP27DRAFT_1402306</name>
</gene>
<dbReference type="PANTHER" id="PTHR10644">
    <property type="entry name" value="DNA REPAIR/RNA PROCESSING CPSF FAMILY"/>
    <property type="match status" value="1"/>
</dbReference>
<keyword evidence="2" id="KW-0539">Nucleus</keyword>
<comment type="subcellular location">
    <subcellularLocation>
        <location evidence="1">Nucleus</location>
    </subcellularLocation>
</comment>
<feature type="domain" description="RSE1/DDB1/CPSF1 C-terminal" evidence="3">
    <location>
        <begin position="912"/>
        <end position="1243"/>
    </location>
</feature>
<dbReference type="EMBL" id="JADNRY010000046">
    <property type="protein sequence ID" value="KAF9069809.1"/>
    <property type="molecule type" value="Genomic_DNA"/>
</dbReference>
<dbReference type="InterPro" id="IPR018846">
    <property type="entry name" value="Beta-prop_RSE1/DDB1/CPSF1_1st"/>
</dbReference>
<evidence type="ECO:0000313" key="6">
    <source>
        <dbReference type="EMBL" id="KAF9069809.1"/>
    </source>
</evidence>
<evidence type="ECO:0000313" key="7">
    <source>
        <dbReference type="Proteomes" id="UP000772434"/>
    </source>
</evidence>
<name>A0A9P5PPM3_9AGAR</name>
<dbReference type="Pfam" id="PF23726">
    <property type="entry name" value="Beta-prop_RSE1_2nd"/>
    <property type="match status" value="1"/>
</dbReference>
<evidence type="ECO:0000259" key="3">
    <source>
        <dbReference type="Pfam" id="PF03178"/>
    </source>
</evidence>
<dbReference type="Gene3D" id="2.130.10.10">
    <property type="entry name" value="YVTN repeat-like/Quinoprotein amine dehydrogenase"/>
    <property type="match status" value="3"/>
</dbReference>
<feature type="domain" description="RSE1/DDB1/CPSF1 second beta-propeller" evidence="5">
    <location>
        <begin position="493"/>
        <end position="862"/>
    </location>
</feature>
<sequence>MPLPTRIVSTFHQSSSVISSVKCSLSSAGLEHLVVAKLNGLQVFSIRESGLQLECSLEVQGKVRLVRAIPIQDSSRSNIFVLLDHPDPEVLVLKYTESDEPGSGNLSQKYHIQLDERGSRPSEFCTDAIVHSSGAFAVVSCYTGKLKVVMIDESKAVHNLQLSELNLLSFAFLPLIHKDNYALALLNIDYKGNLHLVARTLRISYQSGAELDNEYSYLLPPTSISLNSIPYPDEILPQLISIPSDEDATSIDDDDPFLGGILVVGGSTILLYELASQEKLKGKRKRETSKQADTGKSKKEIKKREAKATLEWPWSQISAWTAIDDMCRKILVGDIFGRLAILSLARIKDHEMILLPLGETSPATSLSYLTHQATFVGSHLGDSQVVRITPAPVSSGDSPTLPIPSSILSVPPTSLDPVDAKGKGLDLGVGKGRIIASKGSFIDVIHTFKNIAPIRDAVLADLDGSGQVHIVTCSGGGNTGSVNVVRIGADFEESASMPGLAGTTDIWPLRSAHSDRLTASAQPPHLRPHTHFITTSLLDTHIFEINGANEVTCVDGTNDFIQNEPTLYIGNMYFPQNDSKSSLVIQVVPSAILLLRFDEVFNKWALIQRVKADSVNTRKKFVVASGNPSGVLVAQTEGWMLSYLVDVDQSGAASLLEQFNCRLNHSTGCDEPLPDWFNTEISAINCPTLHPTKYFSNYVAAGFWHTNQLKIYSFGASQYDFHCQTPPLPSPIRSVHLQFMTKDKYVLKDPESHLCVFVGLVDGTVMTYEMMLDTETGVRELKDINSISLGDMPVSFSTHEADGKRVVIAAGSRAVVFSWQRSHLWSAPVMLKDITAIQSISTTIYAQSLITADGSGLSIGKIKSLDKMHIRSTSLGLDNPRHLVHEATLKVFGVGCVRTEPSRLGENGRITSSFKMLDDATLRVLAQTDLLLDEQIMSLALINVPTNDGMTKPLFCIGTVFLRLDEMEPTSGRILLFEARQATPSLIGLNQVVSHKVSGCVYSVTGVKGMLAAAVNSSVSLYRVAQIQDSDVNTSEYSLEQVAGWNHTYLVNSIASYDDRIVASDQFSSVSLLKVDPSQNLITVARDYSPLWPVAVEAFDTEGIIGADQSLNVFTFSLDNIGNRAILKKDGFFHVGDLVSKLIRGSLFSTEAATVRGFKSTHIFCTLSGQIGIITNITETASTLKAKALAWLETQLGSSKEVDIMALGGISHARHRAPKSSRGRSDADEAAYGFIDGDFLEKLRHHIDTEAPFVENIQDEMNENEFGAGLHVLEGYGWDELRKDLDVLQNLH</sequence>
<dbReference type="Proteomes" id="UP000772434">
    <property type="component" value="Unassembled WGS sequence"/>
</dbReference>
<accession>A0A9P5PPM3</accession>
<dbReference type="InterPro" id="IPR050358">
    <property type="entry name" value="RSE1/DDB1/CFT1"/>
</dbReference>
<dbReference type="Pfam" id="PF03178">
    <property type="entry name" value="CPSF_A"/>
    <property type="match status" value="1"/>
</dbReference>
<keyword evidence="7" id="KW-1185">Reference proteome</keyword>
<evidence type="ECO:0000259" key="4">
    <source>
        <dbReference type="Pfam" id="PF10433"/>
    </source>
</evidence>
<dbReference type="InterPro" id="IPR015943">
    <property type="entry name" value="WD40/YVTN_repeat-like_dom_sf"/>
</dbReference>
<dbReference type="Pfam" id="PF10433">
    <property type="entry name" value="Beta-prop_RSE1_1st"/>
    <property type="match status" value="1"/>
</dbReference>
<evidence type="ECO:0000259" key="5">
    <source>
        <dbReference type="Pfam" id="PF23726"/>
    </source>
</evidence>
<dbReference type="OrthoDB" id="433457at2759"/>
<dbReference type="GO" id="GO:0005634">
    <property type="term" value="C:nucleus"/>
    <property type="evidence" value="ECO:0007669"/>
    <property type="project" value="UniProtKB-SubCell"/>
</dbReference>
<dbReference type="GO" id="GO:0003676">
    <property type="term" value="F:nucleic acid binding"/>
    <property type="evidence" value="ECO:0007669"/>
    <property type="project" value="InterPro"/>
</dbReference>
<reference evidence="6" key="1">
    <citation type="submission" date="2020-11" db="EMBL/GenBank/DDBJ databases">
        <authorList>
            <consortium name="DOE Joint Genome Institute"/>
            <person name="Ahrendt S."/>
            <person name="Riley R."/>
            <person name="Andreopoulos W."/>
            <person name="Labutti K."/>
            <person name="Pangilinan J."/>
            <person name="Ruiz-Duenas F.J."/>
            <person name="Barrasa J.M."/>
            <person name="Sanchez-Garcia M."/>
            <person name="Camarero S."/>
            <person name="Miyauchi S."/>
            <person name="Serrano A."/>
            <person name="Linde D."/>
            <person name="Babiker R."/>
            <person name="Drula E."/>
            <person name="Ayuso-Fernandez I."/>
            <person name="Pacheco R."/>
            <person name="Padilla G."/>
            <person name="Ferreira P."/>
            <person name="Barriuso J."/>
            <person name="Kellner H."/>
            <person name="Castanera R."/>
            <person name="Alfaro M."/>
            <person name="Ramirez L."/>
            <person name="Pisabarro A.G."/>
            <person name="Kuo A."/>
            <person name="Tritt A."/>
            <person name="Lipzen A."/>
            <person name="He G."/>
            <person name="Yan M."/>
            <person name="Ng V."/>
            <person name="Cullen D."/>
            <person name="Martin F."/>
            <person name="Rosso M.-N."/>
            <person name="Henrissat B."/>
            <person name="Hibbett D."/>
            <person name="Martinez A.T."/>
            <person name="Grigoriev I.V."/>
        </authorList>
    </citation>
    <scope>NUCLEOTIDE SEQUENCE</scope>
    <source>
        <strain evidence="6">AH 40177</strain>
    </source>
</reference>
<comment type="caution">
    <text evidence="6">The sequence shown here is derived from an EMBL/GenBank/DDBJ whole genome shotgun (WGS) entry which is preliminary data.</text>
</comment>
<feature type="domain" description="RSE1/DDB1/CPSF1 first beta-propeller" evidence="4">
    <location>
        <begin position="17"/>
        <end position="391"/>
    </location>
</feature>
<dbReference type="Gene3D" id="1.10.150.910">
    <property type="match status" value="1"/>
</dbReference>
<protein>
    <submittedName>
        <fullName evidence="6">CPSF A subunit region-domain-containing protein</fullName>
    </submittedName>
</protein>
<organism evidence="6 7">
    <name type="scientific">Rhodocollybia butyracea</name>
    <dbReference type="NCBI Taxonomy" id="206335"/>
    <lineage>
        <taxon>Eukaryota</taxon>
        <taxon>Fungi</taxon>
        <taxon>Dikarya</taxon>
        <taxon>Basidiomycota</taxon>
        <taxon>Agaricomycotina</taxon>
        <taxon>Agaricomycetes</taxon>
        <taxon>Agaricomycetidae</taxon>
        <taxon>Agaricales</taxon>
        <taxon>Marasmiineae</taxon>
        <taxon>Omphalotaceae</taxon>
        <taxon>Rhodocollybia</taxon>
    </lineage>
</organism>
<dbReference type="InterPro" id="IPR004871">
    <property type="entry name" value="RSE1/DDB1/CPSF1_C"/>
</dbReference>
<evidence type="ECO:0000256" key="2">
    <source>
        <dbReference type="ARBA" id="ARBA00023242"/>
    </source>
</evidence>
<evidence type="ECO:0000256" key="1">
    <source>
        <dbReference type="ARBA" id="ARBA00004123"/>
    </source>
</evidence>
<proteinExistence type="predicted"/>